<dbReference type="HOGENOM" id="CLU_000288_47_1_11"/>
<dbReference type="PROSITE" id="PS51352">
    <property type="entry name" value="THIOREDOXIN_2"/>
    <property type="match status" value="1"/>
</dbReference>
<dbReference type="EMBL" id="CP011309">
    <property type="protein sequence ID" value="AKF26076.1"/>
    <property type="molecule type" value="Genomic_DNA"/>
</dbReference>
<keyword evidence="6" id="KW-1133">Transmembrane helix</keyword>
<keyword evidence="2" id="KW-0560">Oxidoreductase</keyword>
<feature type="domain" description="Thioredoxin" evidence="7">
    <location>
        <begin position="49"/>
        <end position="255"/>
    </location>
</feature>
<feature type="region of interest" description="Disordered" evidence="5">
    <location>
        <begin position="62"/>
        <end position="88"/>
    </location>
</feature>
<evidence type="ECO:0000259" key="7">
    <source>
        <dbReference type="PROSITE" id="PS51352"/>
    </source>
</evidence>
<dbReference type="GO" id="GO:0016491">
    <property type="term" value="F:oxidoreductase activity"/>
    <property type="evidence" value="ECO:0007669"/>
    <property type="project" value="UniProtKB-KW"/>
</dbReference>
<dbReference type="Gene3D" id="3.40.30.10">
    <property type="entry name" value="Glutaredoxin"/>
    <property type="match status" value="1"/>
</dbReference>
<evidence type="ECO:0000313" key="8">
    <source>
        <dbReference type="EMBL" id="AKF26076.1"/>
    </source>
</evidence>
<dbReference type="Pfam" id="PF01323">
    <property type="entry name" value="DSBA"/>
    <property type="match status" value="1"/>
</dbReference>
<keyword evidence="4" id="KW-0676">Redox-active center</keyword>
<dbReference type="PATRIC" id="fig|92706.3.peg.19"/>
<evidence type="ECO:0000256" key="4">
    <source>
        <dbReference type="ARBA" id="ARBA00023284"/>
    </source>
</evidence>
<dbReference type="AlphaFoldDB" id="A0A0F6WP99"/>
<keyword evidence="9" id="KW-1185">Reference proteome</keyword>
<accession>A0A0F6WP99</accession>
<dbReference type="GO" id="GO:0016853">
    <property type="term" value="F:isomerase activity"/>
    <property type="evidence" value="ECO:0007669"/>
    <property type="project" value="UniProtKB-KW"/>
</dbReference>
<keyword evidence="8" id="KW-0413">Isomerase</keyword>
<dbReference type="InterPro" id="IPR036249">
    <property type="entry name" value="Thioredoxin-like_sf"/>
</dbReference>
<dbReference type="SUPFAM" id="SSF52833">
    <property type="entry name" value="Thioredoxin-like"/>
    <property type="match status" value="1"/>
</dbReference>
<sequence length="258" mass="27101">MVKENSVNQQSKKWLVPTLVVIIAVLLIAVVLLMYRGNASDTAEDVSAAATSDSAAASTAASTAASGSASGATDSDLTSVEARDPSDPVAVGDVNAPVGLVVFSDYQCPFCAKWSDETLPEMMKHVEDGNLRIEWREVNIFGEPSERGARAAYAAGLQDAYLEYHNALFANGEKPSEELLSEEGLIKLAGDLGLDESKFTADFQSPETAAAIAQHQQLGIDLGAYSTPAFLLGGQPIMGAQPASVFEAAFEQALAAKE</sequence>
<evidence type="ECO:0000256" key="5">
    <source>
        <dbReference type="SAM" id="MobiDB-lite"/>
    </source>
</evidence>
<dbReference type="InterPro" id="IPR013766">
    <property type="entry name" value="Thioredoxin_domain"/>
</dbReference>
<dbReference type="PANTHER" id="PTHR13887">
    <property type="entry name" value="GLUTATHIONE S-TRANSFERASE KAPPA"/>
    <property type="match status" value="1"/>
</dbReference>
<organism evidence="8 9">
    <name type="scientific">[Brevibacterium] flavum</name>
    <dbReference type="NCBI Taxonomy" id="92706"/>
    <lineage>
        <taxon>Bacteria</taxon>
        <taxon>Bacillati</taxon>
        <taxon>Actinomycetota</taxon>
        <taxon>Actinomycetes</taxon>
        <taxon>Mycobacteriales</taxon>
        <taxon>Corynebacteriaceae</taxon>
        <taxon>Corynebacterium</taxon>
    </lineage>
</organism>
<evidence type="ECO:0000256" key="1">
    <source>
        <dbReference type="ARBA" id="ARBA00022729"/>
    </source>
</evidence>
<dbReference type="PANTHER" id="PTHR13887:SF14">
    <property type="entry name" value="DISULFIDE BOND FORMATION PROTEIN D"/>
    <property type="match status" value="1"/>
</dbReference>
<keyword evidence="3" id="KW-1015">Disulfide bond</keyword>
<feature type="transmembrane region" description="Helical" evidence="6">
    <location>
        <begin position="14"/>
        <end position="35"/>
    </location>
</feature>
<evidence type="ECO:0000256" key="6">
    <source>
        <dbReference type="SAM" id="Phobius"/>
    </source>
</evidence>
<evidence type="ECO:0000256" key="2">
    <source>
        <dbReference type="ARBA" id="ARBA00023002"/>
    </source>
</evidence>
<keyword evidence="1" id="KW-0732">Signal</keyword>
<reference evidence="8 9" key="1">
    <citation type="submission" date="2015-04" db="EMBL/GenBank/DDBJ databases">
        <title>Complete Genome Sequence of Brevibacterium flavum ATCC 15168.</title>
        <authorList>
            <person name="Ahn J."/>
            <person name="Park G."/>
            <person name="Jeon W."/>
            <person name="Jang Y."/>
            <person name="Jang M."/>
            <person name="Lee H."/>
            <person name="Lee H."/>
        </authorList>
    </citation>
    <scope>NUCLEOTIDE SEQUENCE [LARGE SCALE GENOMIC DNA]</scope>
    <source>
        <strain evidence="8 9">ATCC 15168</strain>
    </source>
</reference>
<evidence type="ECO:0000256" key="3">
    <source>
        <dbReference type="ARBA" id="ARBA00023157"/>
    </source>
</evidence>
<evidence type="ECO:0000313" key="9">
    <source>
        <dbReference type="Proteomes" id="UP000034037"/>
    </source>
</evidence>
<dbReference type="Proteomes" id="UP000034037">
    <property type="component" value="Chromosome"/>
</dbReference>
<dbReference type="InterPro" id="IPR001853">
    <property type="entry name" value="DSBA-like_thioredoxin_dom"/>
</dbReference>
<gene>
    <name evidence="8" type="ORF">YH66_00100</name>
</gene>
<protein>
    <submittedName>
        <fullName evidence="8">Protein-disulfide isomerase</fullName>
    </submittedName>
</protein>
<keyword evidence="6" id="KW-0472">Membrane</keyword>
<proteinExistence type="predicted"/>
<feature type="compositionally biased region" description="Low complexity" evidence="5">
    <location>
        <begin position="62"/>
        <end position="76"/>
    </location>
</feature>
<keyword evidence="6" id="KW-0812">Transmembrane</keyword>
<name>A0A0F6WP99_9CORY</name>